<feature type="transmembrane region" description="Helical" evidence="9">
    <location>
        <begin position="12"/>
        <end position="31"/>
    </location>
</feature>
<dbReference type="InterPro" id="IPR010065">
    <property type="entry name" value="AA_ABC_transptr_permease_3TM"/>
</dbReference>
<evidence type="ECO:0000259" key="10">
    <source>
        <dbReference type="PROSITE" id="PS50928"/>
    </source>
</evidence>
<organism evidence="11 12">
    <name type="scientific">Shinella pollutisoli</name>
    <dbReference type="NCBI Taxonomy" id="2250594"/>
    <lineage>
        <taxon>Bacteria</taxon>
        <taxon>Pseudomonadati</taxon>
        <taxon>Pseudomonadota</taxon>
        <taxon>Alphaproteobacteria</taxon>
        <taxon>Hyphomicrobiales</taxon>
        <taxon>Rhizobiaceae</taxon>
        <taxon>Shinella</taxon>
    </lineage>
</organism>
<protein>
    <submittedName>
        <fullName evidence="11">Amino acid ABC transporter permease</fullName>
    </submittedName>
</protein>
<feature type="transmembrane region" description="Helical" evidence="9">
    <location>
        <begin position="85"/>
        <end position="103"/>
    </location>
</feature>
<evidence type="ECO:0000256" key="5">
    <source>
        <dbReference type="ARBA" id="ARBA00022692"/>
    </source>
</evidence>
<dbReference type="Proteomes" id="UP001595377">
    <property type="component" value="Unassembled WGS sequence"/>
</dbReference>
<dbReference type="Gene3D" id="1.10.3720.10">
    <property type="entry name" value="MetI-like"/>
    <property type="match status" value="1"/>
</dbReference>
<evidence type="ECO:0000313" key="11">
    <source>
        <dbReference type="EMBL" id="MFC3073586.1"/>
    </source>
</evidence>
<feature type="transmembrane region" description="Helical" evidence="9">
    <location>
        <begin position="207"/>
        <end position="226"/>
    </location>
</feature>
<evidence type="ECO:0000256" key="1">
    <source>
        <dbReference type="ARBA" id="ARBA00004429"/>
    </source>
</evidence>
<accession>A0ABV7DF40</accession>
<keyword evidence="5 9" id="KW-0812">Transmembrane</keyword>
<evidence type="ECO:0000256" key="8">
    <source>
        <dbReference type="ARBA" id="ARBA00023136"/>
    </source>
</evidence>
<dbReference type="RefSeq" id="WP_257313372.1">
    <property type="nucleotide sequence ID" value="NZ_JANFDG010000004.1"/>
</dbReference>
<gene>
    <name evidence="11" type="ORF">ACFOHH_10755</name>
</gene>
<comment type="similarity">
    <text evidence="2">Belongs to the binding-protein-dependent transport system permease family. HisMQ subfamily.</text>
</comment>
<dbReference type="PANTHER" id="PTHR30614">
    <property type="entry name" value="MEMBRANE COMPONENT OF AMINO ACID ABC TRANSPORTER"/>
    <property type="match status" value="1"/>
</dbReference>
<keyword evidence="6" id="KW-0029">Amino-acid transport</keyword>
<evidence type="ECO:0000256" key="3">
    <source>
        <dbReference type="ARBA" id="ARBA00022448"/>
    </source>
</evidence>
<evidence type="ECO:0000256" key="9">
    <source>
        <dbReference type="RuleBase" id="RU363032"/>
    </source>
</evidence>
<reference evidence="12" key="1">
    <citation type="journal article" date="2019" name="Int. J. Syst. Evol. Microbiol.">
        <title>The Global Catalogue of Microorganisms (GCM) 10K type strain sequencing project: providing services to taxonomists for standard genome sequencing and annotation.</title>
        <authorList>
            <consortium name="The Broad Institute Genomics Platform"/>
            <consortium name="The Broad Institute Genome Sequencing Center for Infectious Disease"/>
            <person name="Wu L."/>
            <person name="Ma J."/>
        </authorList>
    </citation>
    <scope>NUCLEOTIDE SEQUENCE [LARGE SCALE GENOMIC DNA]</scope>
    <source>
        <strain evidence="12">KCTC 52677</strain>
    </source>
</reference>
<dbReference type="InterPro" id="IPR000515">
    <property type="entry name" value="MetI-like"/>
</dbReference>
<comment type="subcellular location">
    <subcellularLocation>
        <location evidence="1">Cell inner membrane</location>
        <topology evidence="1">Multi-pass membrane protein</topology>
    </subcellularLocation>
    <subcellularLocation>
        <location evidence="9">Cell membrane</location>
        <topology evidence="9">Multi-pass membrane protein</topology>
    </subcellularLocation>
</comment>
<name>A0ABV7DF40_9HYPH</name>
<evidence type="ECO:0000256" key="6">
    <source>
        <dbReference type="ARBA" id="ARBA00022970"/>
    </source>
</evidence>
<feature type="transmembrane region" description="Helical" evidence="9">
    <location>
        <begin position="175"/>
        <end position="195"/>
    </location>
</feature>
<dbReference type="EMBL" id="JBHRSP010000017">
    <property type="protein sequence ID" value="MFC3073586.1"/>
    <property type="molecule type" value="Genomic_DNA"/>
</dbReference>
<dbReference type="SUPFAM" id="SSF161098">
    <property type="entry name" value="MetI-like"/>
    <property type="match status" value="1"/>
</dbReference>
<dbReference type="NCBIfam" id="TIGR01726">
    <property type="entry name" value="HEQRo_perm_3TM"/>
    <property type="match status" value="1"/>
</dbReference>
<dbReference type="InterPro" id="IPR043429">
    <property type="entry name" value="ArtM/GltK/GlnP/TcyL/YhdX-like"/>
</dbReference>
<dbReference type="PROSITE" id="PS50928">
    <property type="entry name" value="ABC_TM1"/>
    <property type="match status" value="1"/>
</dbReference>
<keyword evidence="4" id="KW-1003">Cell membrane</keyword>
<evidence type="ECO:0000256" key="4">
    <source>
        <dbReference type="ARBA" id="ARBA00022475"/>
    </source>
</evidence>
<dbReference type="InterPro" id="IPR035906">
    <property type="entry name" value="MetI-like_sf"/>
</dbReference>
<dbReference type="PANTHER" id="PTHR30614:SF37">
    <property type="entry name" value="AMINO-ACID ABC TRANSPORTER PERMEASE PROTEIN YHDX-RELATED"/>
    <property type="match status" value="1"/>
</dbReference>
<keyword evidence="12" id="KW-1185">Reference proteome</keyword>
<keyword evidence="7 9" id="KW-1133">Transmembrane helix</keyword>
<comment type="caution">
    <text evidence="11">The sequence shown here is derived from an EMBL/GenBank/DDBJ whole genome shotgun (WGS) entry which is preliminary data.</text>
</comment>
<evidence type="ECO:0000256" key="7">
    <source>
        <dbReference type="ARBA" id="ARBA00022989"/>
    </source>
</evidence>
<proteinExistence type="inferred from homology"/>
<sequence length="376" mass="39771">MSNPTPISARHTILGYALTWIAMFAGLFLLVRFSVATLGSRSISVDFGFLGYPANFDIGNSLLPFTGSDSYGKALFIGFLNTIKAALACIALATVVGTLIGILRLSSNPLLRGCAGLVIEVLRNVPPLLQLFAWSAVIQFSLPLPREAWEPVTGVVLSNRGIWFPFLAFTGEHSAPSLLGLALAAAAAGVAAWRVFGGRVPKRLRHLAVAALVAGVALLILSGSVVPDLPEKRGFNFRGGVSVTPEFAALVVSLTLYTSGYIAEVVRGAVLAVPVGQSEAAGALGLRYLQTLRLVVLPQAVRIAIPPMTNQYINVTKSTSLAVAVGYSDIVSIGNTIMNQSGRAIEVIAIFVAAYLLLNLVISEVMNRLNRRMSLA</sequence>
<evidence type="ECO:0000256" key="2">
    <source>
        <dbReference type="ARBA" id="ARBA00010072"/>
    </source>
</evidence>
<keyword evidence="8 9" id="KW-0472">Membrane</keyword>
<dbReference type="CDD" id="cd06261">
    <property type="entry name" value="TM_PBP2"/>
    <property type="match status" value="1"/>
</dbReference>
<dbReference type="Pfam" id="PF00528">
    <property type="entry name" value="BPD_transp_1"/>
    <property type="match status" value="1"/>
</dbReference>
<feature type="transmembrane region" description="Helical" evidence="9">
    <location>
        <begin position="344"/>
        <end position="362"/>
    </location>
</feature>
<keyword evidence="3 9" id="KW-0813">Transport</keyword>
<feature type="domain" description="ABC transmembrane type-1" evidence="10">
    <location>
        <begin position="79"/>
        <end position="366"/>
    </location>
</feature>
<evidence type="ECO:0000313" key="12">
    <source>
        <dbReference type="Proteomes" id="UP001595377"/>
    </source>
</evidence>